<dbReference type="InterPro" id="IPR036390">
    <property type="entry name" value="WH_DNA-bd_sf"/>
</dbReference>
<dbReference type="GO" id="GO:0005829">
    <property type="term" value="C:cytosol"/>
    <property type="evidence" value="ECO:0007669"/>
    <property type="project" value="TreeGrafter"/>
</dbReference>
<dbReference type="Gene3D" id="1.10.10.10">
    <property type="entry name" value="Winged helix-like DNA-binding domain superfamily/Winged helix DNA-binding domain"/>
    <property type="match status" value="1"/>
</dbReference>
<proteinExistence type="inferred from homology"/>
<dbReference type="Pfam" id="PF03466">
    <property type="entry name" value="LysR_substrate"/>
    <property type="match status" value="1"/>
</dbReference>
<dbReference type="Proteomes" id="UP000190965">
    <property type="component" value="Unassembled WGS sequence"/>
</dbReference>
<dbReference type="SUPFAM" id="SSF53850">
    <property type="entry name" value="Periplasmic binding protein-like II"/>
    <property type="match status" value="1"/>
</dbReference>
<gene>
    <name evidence="6" type="ORF">BFW87_19735</name>
</gene>
<accession>A0A1T2YGA0</accession>
<keyword evidence="3" id="KW-0238">DNA-binding</keyword>
<dbReference type="RefSeq" id="WP_078741406.1">
    <property type="nucleotide sequence ID" value="NZ_MSDF01000025.1"/>
</dbReference>
<dbReference type="EMBL" id="MSDF01000025">
    <property type="protein sequence ID" value="OPA91240.1"/>
    <property type="molecule type" value="Genomic_DNA"/>
</dbReference>
<dbReference type="SUPFAM" id="SSF46785">
    <property type="entry name" value="Winged helix' DNA-binding domain"/>
    <property type="match status" value="1"/>
</dbReference>
<feature type="domain" description="HTH lysR-type" evidence="5">
    <location>
        <begin position="1"/>
        <end position="55"/>
    </location>
</feature>
<evidence type="ECO:0000259" key="5">
    <source>
        <dbReference type="PROSITE" id="PS50931"/>
    </source>
</evidence>
<keyword evidence="2" id="KW-0805">Transcription regulation</keyword>
<dbReference type="InterPro" id="IPR050950">
    <property type="entry name" value="HTH-type_LysR_regulators"/>
</dbReference>
<dbReference type="GO" id="GO:0003677">
    <property type="term" value="F:DNA binding"/>
    <property type="evidence" value="ECO:0007669"/>
    <property type="project" value="UniProtKB-KW"/>
</dbReference>
<reference evidence="6 7" key="1">
    <citation type="submission" date="2016-12" db="EMBL/GenBank/DDBJ databases">
        <title>Draft genome sequences of seven strains of Pseudomonas fluorescens that produce 4-formylaminooxyvinylglycine.</title>
        <authorList>
            <person name="Okrent R.A."/>
            <person name="Manning V.A."/>
            <person name="Trippe K.M."/>
        </authorList>
    </citation>
    <scope>NUCLEOTIDE SEQUENCE [LARGE SCALE GENOMIC DNA]</scope>
    <source>
        <strain evidence="6 7">P5A</strain>
    </source>
</reference>
<evidence type="ECO:0000256" key="4">
    <source>
        <dbReference type="ARBA" id="ARBA00023163"/>
    </source>
</evidence>
<dbReference type="PANTHER" id="PTHR30419">
    <property type="entry name" value="HTH-TYPE TRANSCRIPTIONAL REGULATOR YBHD"/>
    <property type="match status" value="1"/>
</dbReference>
<dbReference type="InterPro" id="IPR005119">
    <property type="entry name" value="LysR_subst-bd"/>
</dbReference>
<evidence type="ECO:0000256" key="1">
    <source>
        <dbReference type="ARBA" id="ARBA00009437"/>
    </source>
</evidence>
<dbReference type="InterPro" id="IPR036388">
    <property type="entry name" value="WH-like_DNA-bd_sf"/>
</dbReference>
<evidence type="ECO:0000313" key="6">
    <source>
        <dbReference type="EMBL" id="OPA91240.1"/>
    </source>
</evidence>
<evidence type="ECO:0000313" key="7">
    <source>
        <dbReference type="Proteomes" id="UP000190965"/>
    </source>
</evidence>
<dbReference type="OrthoDB" id="8839922at2"/>
<dbReference type="Gene3D" id="3.40.190.290">
    <property type="match status" value="1"/>
</dbReference>
<evidence type="ECO:0000256" key="2">
    <source>
        <dbReference type="ARBA" id="ARBA00023015"/>
    </source>
</evidence>
<sequence>MDYRYFLAVFDSGSLAAAGERLHIAPSAVSRQIALLEESIGIPLFERRPRGMEPTAAGNALAHHARRASLEEQSLLSELRGGDYPGARIIRLVSTEGLSRYFLPTVLIQHYTQHPDFQYVLEVMSPFECAEKVKRGDADVGLTFSTEPTEGVEILYSGRSAIRAIMRAGHPLSTHKQLPLRALAPFPLALTPKGTTQRQLFDLVCEMEGLAFNHVMTCNYSGAIHEFVRHTDTVALGGAISQRVNGSDDLVSVPLTNPRFADRSIQVLTMPKRTLPPSLQRFIETLIACLKAVN</sequence>
<dbReference type="PRINTS" id="PR00039">
    <property type="entry name" value="HTHLYSR"/>
</dbReference>
<dbReference type="Pfam" id="PF00126">
    <property type="entry name" value="HTH_1"/>
    <property type="match status" value="1"/>
</dbReference>
<dbReference type="PROSITE" id="PS50931">
    <property type="entry name" value="HTH_LYSR"/>
    <property type="match status" value="1"/>
</dbReference>
<dbReference type="AlphaFoldDB" id="A0A1T2YGA0"/>
<organism evidence="6 7">
    <name type="scientific">Pseudomonas fluorescens</name>
    <dbReference type="NCBI Taxonomy" id="294"/>
    <lineage>
        <taxon>Bacteria</taxon>
        <taxon>Pseudomonadati</taxon>
        <taxon>Pseudomonadota</taxon>
        <taxon>Gammaproteobacteria</taxon>
        <taxon>Pseudomonadales</taxon>
        <taxon>Pseudomonadaceae</taxon>
        <taxon>Pseudomonas</taxon>
    </lineage>
</organism>
<keyword evidence="4" id="KW-0804">Transcription</keyword>
<dbReference type="FunFam" id="1.10.10.10:FF:000001">
    <property type="entry name" value="LysR family transcriptional regulator"/>
    <property type="match status" value="1"/>
</dbReference>
<dbReference type="PANTHER" id="PTHR30419:SF8">
    <property type="entry name" value="NITROGEN ASSIMILATION TRANSCRIPTIONAL ACTIVATOR-RELATED"/>
    <property type="match status" value="1"/>
</dbReference>
<dbReference type="GO" id="GO:0003700">
    <property type="term" value="F:DNA-binding transcription factor activity"/>
    <property type="evidence" value="ECO:0007669"/>
    <property type="project" value="InterPro"/>
</dbReference>
<name>A0A1T2YGA0_PSEFL</name>
<protein>
    <submittedName>
        <fullName evidence="6">LysR family transcriptional regulator</fullName>
    </submittedName>
</protein>
<comment type="similarity">
    <text evidence="1">Belongs to the LysR transcriptional regulatory family.</text>
</comment>
<comment type="caution">
    <text evidence="6">The sequence shown here is derived from an EMBL/GenBank/DDBJ whole genome shotgun (WGS) entry which is preliminary data.</text>
</comment>
<evidence type="ECO:0000256" key="3">
    <source>
        <dbReference type="ARBA" id="ARBA00023125"/>
    </source>
</evidence>
<dbReference type="InterPro" id="IPR000847">
    <property type="entry name" value="LysR_HTH_N"/>
</dbReference>